<dbReference type="PROSITE" id="PS50932">
    <property type="entry name" value="HTH_LACI_2"/>
    <property type="match status" value="1"/>
</dbReference>
<name>A0A1Q8VY29_9ACTO</name>
<proteinExistence type="predicted"/>
<dbReference type="Gene3D" id="3.40.50.2300">
    <property type="match status" value="2"/>
</dbReference>
<dbReference type="Pfam" id="PF13377">
    <property type="entry name" value="Peripla_BP_3"/>
    <property type="match status" value="1"/>
</dbReference>
<evidence type="ECO:0000256" key="4">
    <source>
        <dbReference type="ARBA" id="ARBA00023163"/>
    </source>
</evidence>
<dbReference type="InterPro" id="IPR028082">
    <property type="entry name" value="Peripla_BP_I"/>
</dbReference>
<dbReference type="PANTHER" id="PTHR30146:SF148">
    <property type="entry name" value="HTH-TYPE TRANSCRIPTIONAL REPRESSOR PURR-RELATED"/>
    <property type="match status" value="1"/>
</dbReference>
<evidence type="ECO:0000259" key="5">
    <source>
        <dbReference type="PROSITE" id="PS50932"/>
    </source>
</evidence>
<dbReference type="InterPro" id="IPR010982">
    <property type="entry name" value="Lambda_DNA-bd_dom_sf"/>
</dbReference>
<evidence type="ECO:0000256" key="1">
    <source>
        <dbReference type="ARBA" id="ARBA00022491"/>
    </source>
</evidence>
<dbReference type="InterPro" id="IPR000843">
    <property type="entry name" value="HTH_LacI"/>
</dbReference>
<feature type="domain" description="HTH lacI-type" evidence="5">
    <location>
        <begin position="2"/>
        <end position="56"/>
    </location>
</feature>
<keyword evidence="3" id="KW-0238">DNA-binding</keyword>
<dbReference type="EMBL" id="MSKM01000021">
    <property type="protein sequence ID" value="OLO53289.1"/>
    <property type="molecule type" value="Genomic_DNA"/>
</dbReference>
<dbReference type="SMART" id="SM00354">
    <property type="entry name" value="HTH_LACI"/>
    <property type="match status" value="1"/>
</dbReference>
<keyword evidence="2" id="KW-0805">Transcription regulation</keyword>
<dbReference type="CDD" id="cd06267">
    <property type="entry name" value="PBP1_LacI_sugar_binding-like"/>
    <property type="match status" value="1"/>
</dbReference>
<keyword evidence="4" id="KW-0804">Transcription</keyword>
<dbReference type="Pfam" id="PF00356">
    <property type="entry name" value="LacI"/>
    <property type="match status" value="1"/>
</dbReference>
<comment type="caution">
    <text evidence="6">The sequence shown here is derived from an EMBL/GenBank/DDBJ whole genome shotgun (WGS) entry which is preliminary data.</text>
</comment>
<dbReference type="SUPFAM" id="SSF53822">
    <property type="entry name" value="Periplasmic binding protein-like I"/>
    <property type="match status" value="1"/>
</dbReference>
<dbReference type="GO" id="GO:0000976">
    <property type="term" value="F:transcription cis-regulatory region binding"/>
    <property type="evidence" value="ECO:0007669"/>
    <property type="project" value="TreeGrafter"/>
</dbReference>
<dbReference type="PANTHER" id="PTHR30146">
    <property type="entry name" value="LACI-RELATED TRANSCRIPTIONAL REPRESSOR"/>
    <property type="match status" value="1"/>
</dbReference>
<evidence type="ECO:0000313" key="7">
    <source>
        <dbReference type="Proteomes" id="UP000185772"/>
    </source>
</evidence>
<evidence type="ECO:0000256" key="2">
    <source>
        <dbReference type="ARBA" id="ARBA00023015"/>
    </source>
</evidence>
<accession>A0A1Q8VY29</accession>
<dbReference type="CDD" id="cd01392">
    <property type="entry name" value="HTH_LacI"/>
    <property type="match status" value="1"/>
</dbReference>
<sequence>MVTQRDIARELGVAVSTVSRSLSDVPGIPEATKERVRQAAERLGYRRDAHAASLRTGRSGTISLVVGAIDNPFFAELAHHVETQANRLGLLLMIANGQEDPAAQERVALSMLEQRVDGMILVPVGPPTSGLQELVAQAPTVAVDRLLPGADVDSVLVDPREAVRELAEHLRDAGYRRPAVISGPDATSTGAGRARVVSEELEAAGWSGFPVLSSAHDASQAQEVAERLLADCQPDVLICGGNVITLGALRAMKRLGVDVGADVGVATFDDLPWFDLMSPALTSISNDIPRMAAETVRLLLQRIENPNGAVQQVIHEASLSLRESTCGSRP</sequence>
<gene>
    <name evidence="6" type="ORF">BKH27_06710</name>
</gene>
<dbReference type="AlphaFoldDB" id="A0A1Q8VY29"/>
<dbReference type="SUPFAM" id="SSF47413">
    <property type="entry name" value="lambda repressor-like DNA-binding domains"/>
    <property type="match status" value="1"/>
</dbReference>
<dbReference type="Gene3D" id="1.10.260.40">
    <property type="entry name" value="lambda repressor-like DNA-binding domains"/>
    <property type="match status" value="1"/>
</dbReference>
<protein>
    <recommendedName>
        <fullName evidence="5">HTH lacI-type domain-containing protein</fullName>
    </recommendedName>
</protein>
<dbReference type="InterPro" id="IPR046335">
    <property type="entry name" value="LacI/GalR-like_sensor"/>
</dbReference>
<reference evidence="6 7" key="1">
    <citation type="submission" date="2016-12" db="EMBL/GenBank/DDBJ databases">
        <title>Genomic comparison of strains in the 'Actinomyces naeslundii' group.</title>
        <authorList>
            <person name="Mughal S.R."/>
            <person name="Do T."/>
            <person name="Gilbert S.C."/>
            <person name="Witherden E.A."/>
            <person name="Didelot X."/>
            <person name="Beighton D."/>
        </authorList>
    </citation>
    <scope>NUCLEOTIDE SEQUENCE [LARGE SCALE GENOMIC DNA]</scope>
    <source>
        <strain evidence="6 7">MMRCO6-1</strain>
    </source>
</reference>
<keyword evidence="1" id="KW-0678">Repressor</keyword>
<evidence type="ECO:0000313" key="6">
    <source>
        <dbReference type="EMBL" id="OLO53289.1"/>
    </source>
</evidence>
<organism evidence="6 7">
    <name type="scientific">Actinomyces oris</name>
    <dbReference type="NCBI Taxonomy" id="544580"/>
    <lineage>
        <taxon>Bacteria</taxon>
        <taxon>Bacillati</taxon>
        <taxon>Actinomycetota</taxon>
        <taxon>Actinomycetes</taxon>
        <taxon>Actinomycetales</taxon>
        <taxon>Actinomycetaceae</taxon>
        <taxon>Actinomyces</taxon>
    </lineage>
</organism>
<dbReference type="Proteomes" id="UP000185772">
    <property type="component" value="Unassembled WGS sequence"/>
</dbReference>
<evidence type="ECO:0000256" key="3">
    <source>
        <dbReference type="ARBA" id="ARBA00023125"/>
    </source>
</evidence>
<dbReference type="RefSeq" id="WP_070659749.1">
    <property type="nucleotide sequence ID" value="NZ_MSKM01000021.1"/>
</dbReference>
<dbReference type="GO" id="GO:0003700">
    <property type="term" value="F:DNA-binding transcription factor activity"/>
    <property type="evidence" value="ECO:0007669"/>
    <property type="project" value="TreeGrafter"/>
</dbReference>